<dbReference type="InterPro" id="IPR002491">
    <property type="entry name" value="ABC_transptr_periplasmic_BD"/>
</dbReference>
<sequence>MVKKRFAGLLAFMTALSIILAGCNGTSDEGKESKKSETSAESAFPVTVKDDTGEEITIDDKPERIVSLLPSNTETAYALGLEDQIVGVSDYDNYPESVSEKTKLGGIEINVEKLLELNPDLALFSASQGRNDKDTVKQLQSAGIDVVVVPDANSIEGAYEIIKLIAMTTGKEAEAEEIIDGMKKEIAAIKEKAADVKEMKKVWIEVSASPDLYTTGSGTFMDEMLKIIGAENLAADQEGWVTMSEETVIERNPDVILTTYGYYTDNPEELIYSRSGWTELNAVKNKEIYDVNSDTVTRPGPRLIEGLKEVAKAVYPDVYK</sequence>
<organism evidence="6 7">
    <name type="scientific">Pradoshia eiseniae</name>
    <dbReference type="NCBI Taxonomy" id="2064768"/>
    <lineage>
        <taxon>Bacteria</taxon>
        <taxon>Bacillati</taxon>
        <taxon>Bacillota</taxon>
        <taxon>Bacilli</taxon>
        <taxon>Bacillales</taxon>
        <taxon>Bacillaceae</taxon>
        <taxon>Pradoshia</taxon>
    </lineage>
</organism>
<accession>A0A2S7MZB9</accession>
<dbReference type="Pfam" id="PF01497">
    <property type="entry name" value="Peripla_BP_2"/>
    <property type="match status" value="1"/>
</dbReference>
<evidence type="ECO:0000256" key="2">
    <source>
        <dbReference type="ARBA" id="ARBA00022729"/>
    </source>
</evidence>
<evidence type="ECO:0000256" key="1">
    <source>
        <dbReference type="ARBA" id="ARBA00008814"/>
    </source>
</evidence>
<evidence type="ECO:0000256" key="4">
    <source>
        <dbReference type="SAM" id="SignalP"/>
    </source>
</evidence>
<keyword evidence="7" id="KW-1185">Reference proteome</keyword>
<gene>
    <name evidence="6" type="ORF">CYL18_10050</name>
</gene>
<dbReference type="RefSeq" id="WP_104849379.1">
    <property type="nucleotide sequence ID" value="NZ_PKOZ01000005.1"/>
</dbReference>
<dbReference type="Gene3D" id="3.40.50.1980">
    <property type="entry name" value="Nitrogenase molybdenum iron protein domain"/>
    <property type="match status" value="2"/>
</dbReference>
<comment type="caution">
    <text evidence="6">The sequence shown here is derived from an EMBL/GenBank/DDBJ whole genome shotgun (WGS) entry which is preliminary data.</text>
</comment>
<feature type="signal peptide" evidence="4">
    <location>
        <begin position="1"/>
        <end position="21"/>
    </location>
</feature>
<evidence type="ECO:0000256" key="3">
    <source>
        <dbReference type="SAM" id="Coils"/>
    </source>
</evidence>
<feature type="chain" id="PRO_5038860762" evidence="4">
    <location>
        <begin position="22"/>
        <end position="320"/>
    </location>
</feature>
<dbReference type="Proteomes" id="UP000239663">
    <property type="component" value="Unassembled WGS sequence"/>
</dbReference>
<dbReference type="OrthoDB" id="9816357at2"/>
<evidence type="ECO:0000313" key="7">
    <source>
        <dbReference type="Proteomes" id="UP000239663"/>
    </source>
</evidence>
<dbReference type="PANTHER" id="PTHR30535">
    <property type="entry name" value="VITAMIN B12-BINDING PROTEIN"/>
    <property type="match status" value="1"/>
</dbReference>
<protein>
    <submittedName>
        <fullName evidence="6">ABC transporter substrate-binding protein</fullName>
    </submittedName>
</protein>
<dbReference type="AlphaFoldDB" id="A0A2S7MZB9"/>
<dbReference type="PROSITE" id="PS51257">
    <property type="entry name" value="PROKAR_LIPOPROTEIN"/>
    <property type="match status" value="1"/>
</dbReference>
<dbReference type="InterPro" id="IPR054828">
    <property type="entry name" value="Vit_B12_bind_prot"/>
</dbReference>
<name>A0A2S7MZB9_9BACI</name>
<reference evidence="6 7" key="1">
    <citation type="submission" date="2017-12" db="EMBL/GenBank/DDBJ databases">
        <title>Taxonomic description and draft genome of Pradoshia cofamensis Gen. nov., sp. nov., a thermotolerant bacillale isolated from anterior gut of earthworm Eisenia fetida.</title>
        <authorList>
            <person name="Saha T."/>
            <person name="Chakraborty R."/>
        </authorList>
    </citation>
    <scope>NUCLEOTIDE SEQUENCE [LARGE SCALE GENOMIC DNA]</scope>
    <source>
        <strain evidence="6 7">EAG3</strain>
    </source>
</reference>
<evidence type="ECO:0000259" key="5">
    <source>
        <dbReference type="PROSITE" id="PS50983"/>
    </source>
</evidence>
<dbReference type="PROSITE" id="PS50983">
    <property type="entry name" value="FE_B12_PBP"/>
    <property type="match status" value="1"/>
</dbReference>
<feature type="coiled-coil region" evidence="3">
    <location>
        <begin position="172"/>
        <end position="199"/>
    </location>
</feature>
<dbReference type="PANTHER" id="PTHR30535:SF34">
    <property type="entry name" value="MOLYBDATE-BINDING PROTEIN MOLA"/>
    <property type="match status" value="1"/>
</dbReference>
<dbReference type="CDD" id="cd01143">
    <property type="entry name" value="YvrC"/>
    <property type="match status" value="1"/>
</dbReference>
<comment type="similarity">
    <text evidence="1">Belongs to the bacterial solute-binding protein 8 family.</text>
</comment>
<dbReference type="NCBIfam" id="NF038402">
    <property type="entry name" value="TroA_like"/>
    <property type="match status" value="1"/>
</dbReference>
<dbReference type="EMBL" id="PKOZ01000005">
    <property type="protein sequence ID" value="PQD95119.1"/>
    <property type="molecule type" value="Genomic_DNA"/>
</dbReference>
<keyword evidence="3" id="KW-0175">Coiled coil</keyword>
<proteinExistence type="inferred from homology"/>
<feature type="domain" description="Fe/B12 periplasmic-binding" evidence="5">
    <location>
        <begin position="64"/>
        <end position="318"/>
    </location>
</feature>
<dbReference type="InterPro" id="IPR050902">
    <property type="entry name" value="ABC_Transporter_SBP"/>
</dbReference>
<dbReference type="SUPFAM" id="SSF53807">
    <property type="entry name" value="Helical backbone' metal receptor"/>
    <property type="match status" value="1"/>
</dbReference>
<evidence type="ECO:0000313" key="6">
    <source>
        <dbReference type="EMBL" id="PQD95119.1"/>
    </source>
</evidence>
<keyword evidence="2 4" id="KW-0732">Signal</keyword>
<dbReference type="GO" id="GO:0071281">
    <property type="term" value="P:cellular response to iron ion"/>
    <property type="evidence" value="ECO:0007669"/>
    <property type="project" value="TreeGrafter"/>
</dbReference>